<dbReference type="Proteomes" id="UP001186974">
    <property type="component" value="Unassembled WGS sequence"/>
</dbReference>
<name>A0ACC3DGF3_9PEZI</name>
<evidence type="ECO:0000313" key="2">
    <source>
        <dbReference type="Proteomes" id="UP001186974"/>
    </source>
</evidence>
<proteinExistence type="predicted"/>
<sequence>MTVTAIGRRLSVAETNAIQNSVQDQEFDEKYPSPFAITNPFADPEMATRLAKTEAVDFAIHGQQPSPAERRRSERTTSDPFADPDVAGSFAGSSRPSLPPSNDSWTQDPLAGINTHFTNSSITLHVDPDSHPAHDHDPMPVFDPEHNHFGTHHGNGRVGYEAHLPAPQLDDMFDFGWDGRRGSH</sequence>
<keyword evidence="2" id="KW-1185">Reference proteome</keyword>
<reference evidence="1" key="1">
    <citation type="submission" date="2024-09" db="EMBL/GenBank/DDBJ databases">
        <title>Black Yeasts Isolated from many extreme environments.</title>
        <authorList>
            <person name="Coleine C."/>
            <person name="Stajich J.E."/>
            <person name="Selbmann L."/>
        </authorList>
    </citation>
    <scope>NUCLEOTIDE SEQUENCE</scope>
    <source>
        <strain evidence="1">CCFEE 5737</strain>
    </source>
</reference>
<gene>
    <name evidence="1" type="ORF">LTS18_014993</name>
</gene>
<evidence type="ECO:0000313" key="1">
    <source>
        <dbReference type="EMBL" id="KAK3070869.1"/>
    </source>
</evidence>
<accession>A0ACC3DGF3</accession>
<protein>
    <submittedName>
        <fullName evidence="1">Uncharacterized protein</fullName>
    </submittedName>
</protein>
<dbReference type="EMBL" id="JAWDJW010004910">
    <property type="protein sequence ID" value="KAK3070869.1"/>
    <property type="molecule type" value="Genomic_DNA"/>
</dbReference>
<comment type="caution">
    <text evidence="1">The sequence shown here is derived from an EMBL/GenBank/DDBJ whole genome shotgun (WGS) entry which is preliminary data.</text>
</comment>
<organism evidence="1 2">
    <name type="scientific">Coniosporium uncinatum</name>
    <dbReference type="NCBI Taxonomy" id="93489"/>
    <lineage>
        <taxon>Eukaryota</taxon>
        <taxon>Fungi</taxon>
        <taxon>Dikarya</taxon>
        <taxon>Ascomycota</taxon>
        <taxon>Pezizomycotina</taxon>
        <taxon>Dothideomycetes</taxon>
        <taxon>Dothideomycetes incertae sedis</taxon>
        <taxon>Coniosporium</taxon>
    </lineage>
</organism>